<dbReference type="InterPro" id="IPR036388">
    <property type="entry name" value="WH-like_DNA-bd_sf"/>
</dbReference>
<dbReference type="InterPro" id="IPR036390">
    <property type="entry name" value="WH_DNA-bd_sf"/>
</dbReference>
<dbReference type="GO" id="GO:0003700">
    <property type="term" value="F:DNA-binding transcription factor activity"/>
    <property type="evidence" value="ECO:0007669"/>
    <property type="project" value="InterPro"/>
</dbReference>
<dbReference type="Pfam" id="PF12802">
    <property type="entry name" value="MarR_2"/>
    <property type="match status" value="1"/>
</dbReference>
<dbReference type="Gene3D" id="1.10.10.10">
    <property type="entry name" value="Winged helix-like DNA-binding domain superfamily/Winged helix DNA-binding domain"/>
    <property type="match status" value="1"/>
</dbReference>
<dbReference type="GO" id="GO:0006950">
    <property type="term" value="P:response to stress"/>
    <property type="evidence" value="ECO:0007669"/>
    <property type="project" value="TreeGrafter"/>
</dbReference>
<dbReference type="PANTHER" id="PTHR33164">
    <property type="entry name" value="TRANSCRIPTIONAL REGULATOR, MARR FAMILY"/>
    <property type="match status" value="1"/>
</dbReference>
<dbReference type="SMART" id="SM00347">
    <property type="entry name" value="HTH_MARR"/>
    <property type="match status" value="1"/>
</dbReference>
<reference evidence="2 3" key="1">
    <citation type="journal article" date="2015" name="Genome Announc.">
        <title>Expanding the biotechnology potential of lactobacilli through comparative genomics of 213 strains and associated genera.</title>
        <authorList>
            <person name="Sun Z."/>
            <person name="Harris H.M."/>
            <person name="McCann A."/>
            <person name="Guo C."/>
            <person name="Argimon S."/>
            <person name="Zhang W."/>
            <person name="Yang X."/>
            <person name="Jeffery I.B."/>
            <person name="Cooney J.C."/>
            <person name="Kagawa T.F."/>
            <person name="Liu W."/>
            <person name="Song Y."/>
            <person name="Salvetti E."/>
            <person name="Wrobel A."/>
            <person name="Rasinkangas P."/>
            <person name="Parkhill J."/>
            <person name="Rea M.C."/>
            <person name="O'Sullivan O."/>
            <person name="Ritari J."/>
            <person name="Douillard F.P."/>
            <person name="Paul Ross R."/>
            <person name="Yang R."/>
            <person name="Briner A.E."/>
            <person name="Felis G.E."/>
            <person name="de Vos W.M."/>
            <person name="Barrangou R."/>
            <person name="Klaenhammer T.R."/>
            <person name="Caufield P.W."/>
            <person name="Cui Y."/>
            <person name="Zhang H."/>
            <person name="O'Toole P.W."/>
        </authorList>
    </citation>
    <scope>NUCLEOTIDE SEQUENCE [LARGE SCALE GENOMIC DNA]</scope>
    <source>
        <strain evidence="2 3">DSM 18527</strain>
    </source>
</reference>
<sequence length="149" mass="16746">MYELDDFMGSFEMNTGYLLMNIAKQLRHNLNQALASFDMTSQQWAVLQQLVMNQGATQLTASQLAVQLDMDKPTLSGIIGRLTKKGLLTLAADPNDGRRKILTLTANGWEKVEVFQNISNQVLKQCLQRLTTAEQNELNQLLNRLNGGY</sequence>
<dbReference type="PRINTS" id="PR00598">
    <property type="entry name" value="HTHMARR"/>
</dbReference>
<dbReference type="InterPro" id="IPR039422">
    <property type="entry name" value="MarR/SlyA-like"/>
</dbReference>
<name>A0A0R1XZJ8_9LACO</name>
<dbReference type="AlphaFoldDB" id="A0A0R1XZJ8"/>
<evidence type="ECO:0000259" key="1">
    <source>
        <dbReference type="PROSITE" id="PS50995"/>
    </source>
</evidence>
<dbReference type="PROSITE" id="PS50995">
    <property type="entry name" value="HTH_MARR_2"/>
    <property type="match status" value="1"/>
</dbReference>
<proteinExistence type="predicted"/>
<dbReference type="eggNOG" id="COG1846">
    <property type="taxonomic scope" value="Bacteria"/>
</dbReference>
<dbReference type="SUPFAM" id="SSF46785">
    <property type="entry name" value="Winged helix' DNA-binding domain"/>
    <property type="match status" value="1"/>
</dbReference>
<evidence type="ECO:0000313" key="3">
    <source>
        <dbReference type="Proteomes" id="UP000051236"/>
    </source>
</evidence>
<gene>
    <name evidence="2" type="ORF">FC83_GL000190</name>
</gene>
<protein>
    <recommendedName>
        <fullName evidence="1">HTH marR-type domain-containing protein</fullName>
    </recommendedName>
</protein>
<keyword evidence="3" id="KW-1185">Reference proteome</keyword>
<dbReference type="PATRIC" id="fig|1423734.3.peg.191"/>
<organism evidence="2 3">
    <name type="scientific">Agrilactobacillus composti DSM 18527 = JCM 14202</name>
    <dbReference type="NCBI Taxonomy" id="1423734"/>
    <lineage>
        <taxon>Bacteria</taxon>
        <taxon>Bacillati</taxon>
        <taxon>Bacillota</taxon>
        <taxon>Bacilli</taxon>
        <taxon>Lactobacillales</taxon>
        <taxon>Lactobacillaceae</taxon>
        <taxon>Agrilactobacillus</taxon>
    </lineage>
</organism>
<dbReference type="PANTHER" id="PTHR33164:SF43">
    <property type="entry name" value="HTH-TYPE TRANSCRIPTIONAL REPRESSOR YETL"/>
    <property type="match status" value="1"/>
</dbReference>
<dbReference type="EMBL" id="AZGA01000066">
    <property type="protein sequence ID" value="KRM32790.1"/>
    <property type="molecule type" value="Genomic_DNA"/>
</dbReference>
<evidence type="ECO:0000313" key="2">
    <source>
        <dbReference type="EMBL" id="KRM32790.1"/>
    </source>
</evidence>
<dbReference type="Proteomes" id="UP000051236">
    <property type="component" value="Unassembled WGS sequence"/>
</dbReference>
<dbReference type="InterPro" id="IPR000835">
    <property type="entry name" value="HTH_MarR-typ"/>
</dbReference>
<comment type="caution">
    <text evidence="2">The sequence shown here is derived from an EMBL/GenBank/DDBJ whole genome shotgun (WGS) entry which is preliminary data.</text>
</comment>
<accession>A0A0R1XZJ8</accession>
<feature type="domain" description="HTH marR-type" evidence="1">
    <location>
        <begin position="12"/>
        <end position="147"/>
    </location>
</feature>
<dbReference type="STRING" id="1423734.FC83_GL000190"/>